<protein>
    <submittedName>
        <fullName evidence="2">(spotted green pufferfish) hypothetical protein</fullName>
    </submittedName>
</protein>
<comment type="caution">
    <text evidence="2">The sequence shown here is derived from an EMBL/GenBank/DDBJ whole genome shotgun (WGS) entry which is preliminary data.</text>
</comment>
<reference evidence="2" key="1">
    <citation type="journal article" date="2004" name="Nature">
        <title>Genome duplication in the teleost fish Tetraodon nigroviridis reveals the early vertebrate proto-karyotype.</title>
        <authorList>
            <person name="Jaillon O."/>
            <person name="Aury J.-M."/>
            <person name="Brunet F."/>
            <person name="Petit J.-L."/>
            <person name="Stange-Thomann N."/>
            <person name="Mauceli E."/>
            <person name="Bouneau L."/>
            <person name="Fischer C."/>
            <person name="Ozouf-Costaz C."/>
            <person name="Bernot A."/>
            <person name="Nicaud S."/>
            <person name="Jaffe D."/>
            <person name="Fisher S."/>
            <person name="Lutfalla G."/>
            <person name="Dossat C."/>
            <person name="Segurens B."/>
            <person name="Dasilva C."/>
            <person name="Salanoubat M."/>
            <person name="Levy M."/>
            <person name="Boudet N."/>
            <person name="Castellano S."/>
            <person name="Anthouard V."/>
            <person name="Jubin C."/>
            <person name="Castelli V."/>
            <person name="Katinka M."/>
            <person name="Vacherie B."/>
            <person name="Biemont C."/>
            <person name="Skalli Z."/>
            <person name="Cattolico L."/>
            <person name="Poulain J."/>
            <person name="De Berardinis V."/>
            <person name="Cruaud C."/>
            <person name="Duprat S."/>
            <person name="Brottier P."/>
            <person name="Coutanceau J.-P."/>
            <person name="Gouzy J."/>
            <person name="Parra G."/>
            <person name="Lardier G."/>
            <person name="Chapple C."/>
            <person name="McKernan K.J."/>
            <person name="McEwan P."/>
            <person name="Bosak S."/>
            <person name="Kellis M."/>
            <person name="Volff J.-N."/>
            <person name="Guigo R."/>
            <person name="Zody M.C."/>
            <person name="Mesirov J."/>
            <person name="Lindblad-Toh K."/>
            <person name="Birren B."/>
            <person name="Nusbaum C."/>
            <person name="Kahn D."/>
            <person name="Robinson-Rechavi M."/>
            <person name="Laudet V."/>
            <person name="Schachter V."/>
            <person name="Quetier F."/>
            <person name="Saurin W."/>
            <person name="Scarpelli C."/>
            <person name="Wincker P."/>
            <person name="Lander E.S."/>
            <person name="Weissenbach J."/>
            <person name="Roest Crollius H."/>
        </authorList>
    </citation>
    <scope>NUCLEOTIDE SEQUENCE [LARGE SCALE GENOMIC DNA]</scope>
</reference>
<evidence type="ECO:0000313" key="2">
    <source>
        <dbReference type="EMBL" id="CAF87376.1"/>
    </source>
</evidence>
<dbReference type="AlphaFoldDB" id="Q4TIA6"/>
<feature type="compositionally biased region" description="Polar residues" evidence="1">
    <location>
        <begin position="85"/>
        <end position="108"/>
    </location>
</feature>
<feature type="region of interest" description="Disordered" evidence="1">
    <location>
        <begin position="84"/>
        <end position="108"/>
    </location>
</feature>
<evidence type="ECO:0000256" key="1">
    <source>
        <dbReference type="SAM" id="MobiDB-lite"/>
    </source>
</evidence>
<gene>
    <name evidence="2" type="ORF">GSTENG00038383001</name>
</gene>
<reference evidence="2" key="2">
    <citation type="submission" date="2004-02" db="EMBL/GenBank/DDBJ databases">
        <authorList>
            <consortium name="Genoscope"/>
            <consortium name="Whitehead Institute Centre for Genome Research"/>
        </authorList>
    </citation>
    <scope>NUCLEOTIDE SEQUENCE</scope>
</reference>
<dbReference type="EMBL" id="CAAE01002287">
    <property type="protein sequence ID" value="CAF87376.1"/>
    <property type="molecule type" value="Genomic_DNA"/>
</dbReference>
<proteinExistence type="predicted"/>
<sequence>MPPTLRTSRRRWCTNSTLADRHDNQQRRKTYKRALANWRGSRCARLLESGSHRVPRLLRGRTTRSWNLQACPRRVRWSLDLCEVSGSSEPTSSPRRNAGTGEQTLAAR</sequence>
<organism evidence="2">
    <name type="scientific">Tetraodon nigroviridis</name>
    <name type="common">Spotted green pufferfish</name>
    <name type="synonym">Chelonodon nigroviridis</name>
    <dbReference type="NCBI Taxonomy" id="99883"/>
    <lineage>
        <taxon>Eukaryota</taxon>
        <taxon>Metazoa</taxon>
        <taxon>Chordata</taxon>
        <taxon>Craniata</taxon>
        <taxon>Vertebrata</taxon>
        <taxon>Euteleostomi</taxon>
        <taxon>Actinopterygii</taxon>
        <taxon>Neopterygii</taxon>
        <taxon>Teleostei</taxon>
        <taxon>Neoteleostei</taxon>
        <taxon>Acanthomorphata</taxon>
        <taxon>Eupercaria</taxon>
        <taxon>Tetraodontiformes</taxon>
        <taxon>Tetradontoidea</taxon>
        <taxon>Tetraodontidae</taxon>
        <taxon>Tetraodon</taxon>
    </lineage>
</organism>
<dbReference type="KEGG" id="tng:GSTEN00038383G001"/>
<name>Q4TIA6_TETNG</name>
<accession>Q4TIA6</accession>